<organism evidence="2 3">
    <name type="scientific">Bacteroides eggerthii 1_2_48FAA</name>
    <dbReference type="NCBI Taxonomy" id="665953"/>
    <lineage>
        <taxon>Bacteria</taxon>
        <taxon>Pseudomonadati</taxon>
        <taxon>Bacteroidota</taxon>
        <taxon>Bacteroidia</taxon>
        <taxon>Bacteroidales</taxon>
        <taxon>Bacteroidaceae</taxon>
        <taxon>Bacteroides</taxon>
    </lineage>
</organism>
<gene>
    <name evidence="2" type="ORF">HMPREF1016_01998</name>
</gene>
<keyword evidence="1" id="KW-1133">Transmembrane helix</keyword>
<dbReference type="EMBL" id="ACWG01000024">
    <property type="protein sequence ID" value="EFV29763.1"/>
    <property type="molecule type" value="Genomic_DNA"/>
</dbReference>
<reference evidence="2 3" key="1">
    <citation type="submission" date="2010-10" db="EMBL/GenBank/DDBJ databases">
        <title>The Genome Sequence of Bacteroides eggerthii strain 1_2_48FAA.</title>
        <authorList>
            <consortium name="The Broad Institute Genome Sequencing Platform"/>
            <person name="Ward D."/>
            <person name="Earl A."/>
            <person name="Feldgarden M."/>
            <person name="Young S.K."/>
            <person name="Gargeya S."/>
            <person name="Zeng Q."/>
            <person name="Alvarado L."/>
            <person name="Berlin A."/>
            <person name="Bochicchio J."/>
            <person name="Chapman S.B."/>
            <person name="Chen Z."/>
            <person name="Freedman E."/>
            <person name="Gellesch M."/>
            <person name="Goldberg J."/>
            <person name="Griggs A."/>
            <person name="Gujja S."/>
            <person name="Heilman E."/>
            <person name="Heiman D."/>
            <person name="Howarth C."/>
            <person name="Mehta T."/>
            <person name="Neiman D."/>
            <person name="Pearson M."/>
            <person name="Roberts A."/>
            <person name="Saif S."/>
            <person name="Shea T."/>
            <person name="Shenoy N."/>
            <person name="Sisk P."/>
            <person name="Stolte C."/>
            <person name="Sykes S."/>
            <person name="White J."/>
            <person name="Yandava C."/>
            <person name="Allen-Vercoe E."/>
            <person name="Ambrose C."/>
            <person name="Strauss J."/>
            <person name="Daigneault M."/>
            <person name="Haas B."/>
            <person name="Nusbaum C."/>
            <person name="Birren B."/>
        </authorList>
    </citation>
    <scope>NUCLEOTIDE SEQUENCE [LARGE SCALE GENOMIC DNA]</scope>
    <source>
        <strain evidence="2 3">1_2_48FAA</strain>
    </source>
</reference>
<dbReference type="AlphaFoldDB" id="E5WZ93"/>
<keyword evidence="1" id="KW-0812">Transmembrane</keyword>
<feature type="transmembrane region" description="Helical" evidence="1">
    <location>
        <begin position="21"/>
        <end position="41"/>
    </location>
</feature>
<comment type="caution">
    <text evidence="2">The sequence shown here is derived from an EMBL/GenBank/DDBJ whole genome shotgun (WGS) entry which is preliminary data.</text>
</comment>
<name>E5WZ93_9BACE</name>
<evidence type="ECO:0000256" key="1">
    <source>
        <dbReference type="SAM" id="Phobius"/>
    </source>
</evidence>
<evidence type="ECO:0000313" key="2">
    <source>
        <dbReference type="EMBL" id="EFV29763.1"/>
    </source>
</evidence>
<dbReference type="Proteomes" id="UP000003246">
    <property type="component" value="Unassembled WGS sequence"/>
</dbReference>
<evidence type="ECO:0000313" key="3">
    <source>
        <dbReference type="Proteomes" id="UP000003246"/>
    </source>
</evidence>
<accession>E5WZ93</accession>
<dbReference type="HOGENOM" id="CLU_1007062_0_0_10"/>
<feature type="transmembrane region" description="Helical" evidence="1">
    <location>
        <begin position="257"/>
        <end position="275"/>
    </location>
</feature>
<keyword evidence="1" id="KW-0472">Membrane</keyword>
<proteinExistence type="predicted"/>
<sequence length="276" mass="32205">MKTDKGFFTFRKISLSLHKKILLSYLCLLILTCGLVSIIFVERAKVRESERILKSINTVRRSIDDVHFAIIRLCTKGESVISWDNSDFNIYHQYRLSVDSLLQDMKVKCSGFVLPHQIDSLCDLLYKKEINLGYIMNTVKSREKSDSIFANKLPVIAKETVRMKTISQKKKGIAGLFGKKEIVQIPYYTNELRTFNDKLIFEIDKQNAQVETYMDSLRLQNKLLNNKLYDFVSFWDCQIQKSFTERNIRLSEAWQSSFYQFIAVVSIAVVILIIFF</sequence>
<protein>
    <submittedName>
        <fullName evidence="2">Uncharacterized protein</fullName>
    </submittedName>
</protein>